<dbReference type="Proteomes" id="UP000199392">
    <property type="component" value="Unassembled WGS sequence"/>
</dbReference>
<evidence type="ECO:0000256" key="2">
    <source>
        <dbReference type="ARBA" id="ARBA00023239"/>
    </source>
</evidence>
<evidence type="ECO:0000313" key="7">
    <source>
        <dbReference type="Proteomes" id="UP000199392"/>
    </source>
</evidence>
<name>A0A1I6SUK0_9RHOB</name>
<dbReference type="Gene3D" id="1.50.10.100">
    <property type="entry name" value="Chondroitin AC/alginate lyase"/>
    <property type="match status" value="1"/>
</dbReference>
<keyword evidence="7" id="KW-1185">Reference proteome</keyword>
<feature type="compositionally biased region" description="Acidic residues" evidence="3">
    <location>
        <begin position="41"/>
        <end position="60"/>
    </location>
</feature>
<dbReference type="RefSeq" id="WP_092424208.1">
    <property type="nucleotide sequence ID" value="NZ_FNCL01000005.1"/>
</dbReference>
<dbReference type="OrthoDB" id="7210452at2"/>
<keyword evidence="2 6" id="KW-0456">Lyase</keyword>
<dbReference type="SUPFAM" id="SSF48230">
    <property type="entry name" value="Chondroitin AC/alginate lyase"/>
    <property type="match status" value="1"/>
</dbReference>
<gene>
    <name evidence="6" type="ORF">SAMN04488050_10568</name>
</gene>
<evidence type="ECO:0000256" key="1">
    <source>
        <dbReference type="ARBA" id="ARBA00022729"/>
    </source>
</evidence>
<reference evidence="7" key="1">
    <citation type="submission" date="2016-10" db="EMBL/GenBank/DDBJ databases">
        <authorList>
            <person name="Varghese N."/>
            <person name="Submissions S."/>
        </authorList>
    </citation>
    <scope>NUCLEOTIDE SEQUENCE [LARGE SCALE GENOMIC DNA]</scope>
    <source>
        <strain evidence="7">DSM 26894</strain>
    </source>
</reference>
<dbReference type="EMBL" id="FOZW01000005">
    <property type="protein sequence ID" value="SFS80596.1"/>
    <property type="molecule type" value="Genomic_DNA"/>
</dbReference>
<dbReference type="AlphaFoldDB" id="A0A1I6SUK0"/>
<dbReference type="GO" id="GO:0042597">
    <property type="term" value="C:periplasmic space"/>
    <property type="evidence" value="ECO:0007669"/>
    <property type="project" value="InterPro"/>
</dbReference>
<dbReference type="STRING" id="311180.SAMN04488050_10568"/>
<dbReference type="Pfam" id="PF05426">
    <property type="entry name" value="Alginate_lyase"/>
    <property type="match status" value="1"/>
</dbReference>
<dbReference type="InterPro" id="IPR008397">
    <property type="entry name" value="Alginate_lyase_dom"/>
</dbReference>
<sequence>MKGTALTTLAVLAALLPMSPSFAQEDEKAPGIDPVQLSDTDASDPETEEEATADAGDESDCMAPVDPVVSLSYGSRYTEDSETRSDFDEDANAAVNAALEPVDDFISDLTRESNRALTRSGDRGVAAAECLYERLLPWAEADALSDLTTMNANISAPSRLGGIAFAYSNALTVAEPTEEQQSVIEGWLEDRAKATMTYFDEEAPPRASRNNLRQWAAMGVTRIGLTTGDEDLVEWGRETVEYSACMVEEDGALPLEMERGDLALHYQMHAVQALVITAALLAEEDPEIFDACDGAIKKAVDYTLDGFDNPERIEARTGREQKIDDAPENFEMAWAVAYLRYQSDPDLEEQIADIDNLSNSKLGGDQRLIW</sequence>
<organism evidence="6 7">
    <name type="scientific">Alloyangia pacifica</name>
    <dbReference type="NCBI Taxonomy" id="311180"/>
    <lineage>
        <taxon>Bacteria</taxon>
        <taxon>Pseudomonadati</taxon>
        <taxon>Pseudomonadota</taxon>
        <taxon>Alphaproteobacteria</taxon>
        <taxon>Rhodobacterales</taxon>
        <taxon>Roseobacteraceae</taxon>
        <taxon>Alloyangia</taxon>
    </lineage>
</organism>
<evidence type="ECO:0000259" key="5">
    <source>
        <dbReference type="Pfam" id="PF05426"/>
    </source>
</evidence>
<dbReference type="InterPro" id="IPR008929">
    <property type="entry name" value="Chondroitin_lyas"/>
</dbReference>
<feature type="signal peptide" evidence="4">
    <location>
        <begin position="1"/>
        <end position="23"/>
    </location>
</feature>
<feature type="domain" description="Alginate lyase" evidence="5">
    <location>
        <begin position="167"/>
        <end position="312"/>
    </location>
</feature>
<protein>
    <submittedName>
        <fullName evidence="6">Poly(Beta-D-mannuronate) lyase</fullName>
    </submittedName>
</protein>
<evidence type="ECO:0000313" key="6">
    <source>
        <dbReference type="EMBL" id="SFS80596.1"/>
    </source>
</evidence>
<feature type="region of interest" description="Disordered" evidence="3">
    <location>
        <begin position="24"/>
        <end position="65"/>
    </location>
</feature>
<dbReference type="GO" id="GO:0016829">
    <property type="term" value="F:lyase activity"/>
    <property type="evidence" value="ECO:0007669"/>
    <property type="project" value="UniProtKB-KW"/>
</dbReference>
<evidence type="ECO:0000256" key="4">
    <source>
        <dbReference type="SAM" id="SignalP"/>
    </source>
</evidence>
<accession>A0A1I6SUK0</accession>
<feature type="chain" id="PRO_5011676913" evidence="4">
    <location>
        <begin position="24"/>
        <end position="370"/>
    </location>
</feature>
<proteinExistence type="predicted"/>
<evidence type="ECO:0000256" key="3">
    <source>
        <dbReference type="SAM" id="MobiDB-lite"/>
    </source>
</evidence>
<keyword evidence="1 4" id="KW-0732">Signal</keyword>